<evidence type="ECO:0000259" key="8">
    <source>
        <dbReference type="PROSITE" id="PS50110"/>
    </source>
</evidence>
<dbReference type="SMART" id="SM00448">
    <property type="entry name" value="REC"/>
    <property type="match status" value="1"/>
</dbReference>
<keyword evidence="5" id="KW-0804">Transcription</keyword>
<dbReference type="RefSeq" id="WP_252578691.1">
    <property type="nucleotide sequence ID" value="NZ_CP071527.1"/>
</dbReference>
<proteinExistence type="predicted"/>
<evidence type="ECO:0000256" key="1">
    <source>
        <dbReference type="ARBA" id="ARBA00022741"/>
    </source>
</evidence>
<dbReference type="PROSITE" id="PS50045">
    <property type="entry name" value="SIGMA54_INTERACT_4"/>
    <property type="match status" value="1"/>
</dbReference>
<dbReference type="PANTHER" id="PTHR32071:SF21">
    <property type="entry name" value="TRANSCRIPTIONAL REGULATORY PROTEIN FLGR"/>
    <property type="match status" value="1"/>
</dbReference>
<keyword evidence="10" id="KW-1185">Reference proteome</keyword>
<keyword evidence="4" id="KW-0238">DNA-binding</keyword>
<dbReference type="InterPro" id="IPR001789">
    <property type="entry name" value="Sig_transdc_resp-reg_receiver"/>
</dbReference>
<keyword evidence="2" id="KW-0067">ATP-binding</keyword>
<dbReference type="PROSITE" id="PS00676">
    <property type="entry name" value="SIGMA54_INTERACT_2"/>
    <property type="match status" value="1"/>
</dbReference>
<dbReference type="InterPro" id="IPR027417">
    <property type="entry name" value="P-loop_NTPase"/>
</dbReference>
<dbReference type="Pfam" id="PF02954">
    <property type="entry name" value="HTH_8"/>
    <property type="match status" value="1"/>
</dbReference>
<keyword evidence="3" id="KW-0805">Transcription regulation</keyword>
<dbReference type="InterPro" id="IPR058031">
    <property type="entry name" value="AAA_lid_NorR"/>
</dbReference>
<protein>
    <submittedName>
        <fullName evidence="9">Sigma-54-dependent Fis family transcriptional regulator</fullName>
    </submittedName>
</protein>
<evidence type="ECO:0000313" key="10">
    <source>
        <dbReference type="Proteomes" id="UP001057474"/>
    </source>
</evidence>
<dbReference type="PRINTS" id="PR01590">
    <property type="entry name" value="HTHFIS"/>
</dbReference>
<dbReference type="InterPro" id="IPR002078">
    <property type="entry name" value="Sigma_54_int"/>
</dbReference>
<dbReference type="SUPFAM" id="SSF52172">
    <property type="entry name" value="CheY-like"/>
    <property type="match status" value="1"/>
</dbReference>
<evidence type="ECO:0000256" key="3">
    <source>
        <dbReference type="ARBA" id="ARBA00023015"/>
    </source>
</evidence>
<dbReference type="SUPFAM" id="SSF52540">
    <property type="entry name" value="P-loop containing nucleoside triphosphate hydrolases"/>
    <property type="match status" value="1"/>
</dbReference>
<dbReference type="Gene3D" id="3.40.50.2300">
    <property type="match status" value="1"/>
</dbReference>
<dbReference type="SUPFAM" id="SSF46689">
    <property type="entry name" value="Homeodomain-like"/>
    <property type="match status" value="1"/>
</dbReference>
<feature type="domain" description="Sigma-54 factor interaction" evidence="7">
    <location>
        <begin position="129"/>
        <end position="358"/>
    </location>
</feature>
<dbReference type="SMART" id="SM00382">
    <property type="entry name" value="AAA"/>
    <property type="match status" value="1"/>
</dbReference>
<evidence type="ECO:0000256" key="5">
    <source>
        <dbReference type="ARBA" id="ARBA00023163"/>
    </source>
</evidence>
<dbReference type="InterPro" id="IPR025943">
    <property type="entry name" value="Sigma_54_int_dom_ATP-bd_2"/>
</dbReference>
<dbReference type="InterPro" id="IPR002197">
    <property type="entry name" value="HTH_Fis"/>
</dbReference>
<dbReference type="InterPro" id="IPR011006">
    <property type="entry name" value="CheY-like_superfamily"/>
</dbReference>
<feature type="domain" description="Response regulatory" evidence="8">
    <location>
        <begin position="3"/>
        <end position="117"/>
    </location>
</feature>
<dbReference type="Gene3D" id="1.10.8.60">
    <property type="match status" value="1"/>
</dbReference>
<dbReference type="Proteomes" id="UP001057474">
    <property type="component" value="Chromosome"/>
</dbReference>
<dbReference type="CDD" id="cd00009">
    <property type="entry name" value="AAA"/>
    <property type="match status" value="1"/>
</dbReference>
<reference evidence="9" key="1">
    <citation type="submission" date="2021-03" db="EMBL/GenBank/DDBJ databases">
        <title>Legionella lytica PCM 2298.</title>
        <authorList>
            <person name="Koper P."/>
        </authorList>
    </citation>
    <scope>NUCLEOTIDE SEQUENCE</scope>
    <source>
        <strain evidence="9">PCM 2298</strain>
    </source>
</reference>
<dbReference type="Pfam" id="PF00158">
    <property type="entry name" value="Sigma54_activat"/>
    <property type="match status" value="1"/>
</dbReference>
<dbReference type="InterPro" id="IPR025662">
    <property type="entry name" value="Sigma_54_int_dom_ATP-bd_1"/>
</dbReference>
<dbReference type="Gene3D" id="1.10.10.60">
    <property type="entry name" value="Homeodomain-like"/>
    <property type="match status" value="1"/>
</dbReference>
<name>A0ABY4Y4M6_9GAMM</name>
<accession>A0ABY4Y4M6</accession>
<dbReference type="PROSITE" id="PS00675">
    <property type="entry name" value="SIGMA54_INTERACT_1"/>
    <property type="match status" value="1"/>
</dbReference>
<gene>
    <name evidence="9" type="ORF">J2N86_07390</name>
</gene>
<sequence>MSHVLIVEDDPVLREALAETMTIAGHTYITAKDGKEALVLLELHNPAVVLTDIRMDGLDGNQLLNEIQRKRPGLPVILMTAYGSVQDAVDAMRRGAVDYLQKPFSAQVLIEKINQFIKVGPDEDDSGEPIAQDPKSQALLSMALKVAQSDVGVMISGESGTGKEVLAHFIHDHSTRKKKPFIAINCAAIPEQMLEATLFGYEKGSFTGAYKSTPGKFEQAQGGTLLLDEVSEMPLSLQAKLLRVLQEKEVERIGSNKTISLDVRILATTNRQLKDEVQAGRFREDLFYRLNVFPLQWHPLRERKNDIIPLANYLIRKHCNHKQPIVPVISPTAQKSMLAYAWPGNTRELDNVIQRALVLQTQGIIEVEHLQLTSIEIQEIEVVAASSKNLQVHEFELIVKTLMENNGNRQKVASLLGVSERTLRYKLAKMREEGYVV</sequence>
<organism evidence="9 10">
    <name type="scientific">Legionella lytica</name>
    <dbReference type="NCBI Taxonomy" id="96232"/>
    <lineage>
        <taxon>Bacteria</taxon>
        <taxon>Pseudomonadati</taxon>
        <taxon>Pseudomonadota</taxon>
        <taxon>Gammaproteobacteria</taxon>
        <taxon>Legionellales</taxon>
        <taxon>Legionellaceae</taxon>
        <taxon>Legionella</taxon>
    </lineage>
</organism>
<dbReference type="PROSITE" id="PS50110">
    <property type="entry name" value="RESPONSE_REGULATORY"/>
    <property type="match status" value="1"/>
</dbReference>
<evidence type="ECO:0000256" key="6">
    <source>
        <dbReference type="PROSITE-ProRule" id="PRU00169"/>
    </source>
</evidence>
<evidence type="ECO:0000259" key="7">
    <source>
        <dbReference type="PROSITE" id="PS50045"/>
    </source>
</evidence>
<keyword evidence="1" id="KW-0547">Nucleotide-binding</keyword>
<feature type="modified residue" description="4-aspartylphosphate" evidence="6">
    <location>
        <position position="52"/>
    </location>
</feature>
<dbReference type="Pfam" id="PF00072">
    <property type="entry name" value="Response_reg"/>
    <property type="match status" value="1"/>
</dbReference>
<evidence type="ECO:0000256" key="2">
    <source>
        <dbReference type="ARBA" id="ARBA00022840"/>
    </source>
</evidence>
<dbReference type="PANTHER" id="PTHR32071">
    <property type="entry name" value="TRANSCRIPTIONAL REGULATORY PROTEIN"/>
    <property type="match status" value="1"/>
</dbReference>
<evidence type="ECO:0000313" key="9">
    <source>
        <dbReference type="EMBL" id="USQ12551.1"/>
    </source>
</evidence>
<keyword evidence="6" id="KW-0597">Phosphoprotein</keyword>
<dbReference type="Gene3D" id="3.40.50.300">
    <property type="entry name" value="P-loop containing nucleotide triphosphate hydrolases"/>
    <property type="match status" value="1"/>
</dbReference>
<dbReference type="Pfam" id="PF25601">
    <property type="entry name" value="AAA_lid_14"/>
    <property type="match status" value="1"/>
</dbReference>
<dbReference type="InterPro" id="IPR003593">
    <property type="entry name" value="AAA+_ATPase"/>
</dbReference>
<dbReference type="InterPro" id="IPR009057">
    <property type="entry name" value="Homeodomain-like_sf"/>
</dbReference>
<dbReference type="EMBL" id="CP071527">
    <property type="protein sequence ID" value="USQ12551.1"/>
    <property type="molecule type" value="Genomic_DNA"/>
</dbReference>
<evidence type="ECO:0000256" key="4">
    <source>
        <dbReference type="ARBA" id="ARBA00023125"/>
    </source>
</evidence>